<evidence type="ECO:0000256" key="5">
    <source>
        <dbReference type="ARBA" id="ARBA00022729"/>
    </source>
</evidence>
<dbReference type="AlphaFoldDB" id="A0A6P5KVZ1"/>
<dbReference type="InParanoid" id="A0A6P5KVZ1"/>
<evidence type="ECO:0000256" key="3">
    <source>
        <dbReference type="ARBA" id="ARBA00022525"/>
    </source>
</evidence>
<dbReference type="GO" id="GO:0005737">
    <property type="term" value="C:cytoplasm"/>
    <property type="evidence" value="ECO:0007669"/>
    <property type="project" value="TreeGrafter"/>
</dbReference>
<dbReference type="GO" id="GO:1904306">
    <property type="term" value="P:positive regulation of gastro-intestinal system smooth muscle contraction"/>
    <property type="evidence" value="ECO:0007669"/>
    <property type="project" value="TreeGrafter"/>
</dbReference>
<dbReference type="PANTHER" id="PTHR28590:SF1">
    <property type="entry name" value="SPEXIN"/>
    <property type="match status" value="1"/>
</dbReference>
<organism evidence="6 7">
    <name type="scientific">Phascolarctos cinereus</name>
    <name type="common">Koala</name>
    <dbReference type="NCBI Taxonomy" id="38626"/>
    <lineage>
        <taxon>Eukaryota</taxon>
        <taxon>Metazoa</taxon>
        <taxon>Chordata</taxon>
        <taxon>Craniata</taxon>
        <taxon>Vertebrata</taxon>
        <taxon>Euteleostomi</taxon>
        <taxon>Mammalia</taxon>
        <taxon>Metatheria</taxon>
        <taxon>Diprotodontia</taxon>
        <taxon>Phascolarctidae</taxon>
        <taxon>Phascolarctos</taxon>
    </lineage>
</organism>
<dbReference type="Proteomes" id="UP000515140">
    <property type="component" value="Unplaced"/>
</dbReference>
<keyword evidence="4" id="KW-0372">Hormone</keyword>
<evidence type="ECO:0000256" key="1">
    <source>
        <dbReference type="ARBA" id="ARBA00004613"/>
    </source>
</evidence>
<dbReference type="CTD" id="80763"/>
<dbReference type="FunCoup" id="A0A6P5KVZ1">
    <property type="interactions" value="410"/>
</dbReference>
<keyword evidence="3" id="KW-0964">Secreted</keyword>
<evidence type="ECO:0000256" key="4">
    <source>
        <dbReference type="ARBA" id="ARBA00022702"/>
    </source>
</evidence>
<dbReference type="PANTHER" id="PTHR28590">
    <property type="entry name" value="SPEXIN"/>
    <property type="match status" value="1"/>
</dbReference>
<keyword evidence="6" id="KW-1185">Reference proteome</keyword>
<comment type="subcellular location">
    <subcellularLocation>
        <location evidence="1">Secreted</location>
    </subcellularLocation>
</comment>
<keyword evidence="5" id="KW-0732">Signal</keyword>
<evidence type="ECO:0000256" key="2">
    <source>
        <dbReference type="ARBA" id="ARBA00006687"/>
    </source>
</evidence>
<dbReference type="GeneID" id="110213877"/>
<evidence type="ECO:0000313" key="6">
    <source>
        <dbReference type="Proteomes" id="UP000515140"/>
    </source>
</evidence>
<accession>A0A6P5KVZ1</accession>
<dbReference type="KEGG" id="pcw:110213877"/>
<gene>
    <name evidence="7" type="primary">SPX</name>
</gene>
<dbReference type="GO" id="GO:0005615">
    <property type="term" value="C:extracellular space"/>
    <property type="evidence" value="ECO:0007669"/>
    <property type="project" value="TreeGrafter"/>
</dbReference>
<dbReference type="InterPro" id="IPR028126">
    <property type="entry name" value="Spexin"/>
</dbReference>
<proteinExistence type="inferred from homology"/>
<dbReference type="RefSeq" id="XP_020850075.1">
    <property type="nucleotide sequence ID" value="XM_020994416.1"/>
</dbReference>
<sequence>MERCPLTGNVLKVPCIQIGSENFPRESWQEVTMKRLFERRNWTPQAILYLKGTEGRQFISEESRRKDLYNKLQLEKRSQSLNPKPISEAVTMFFEFLQKPPEEAREINLHQSRFLEDHLLN</sequence>
<comment type="similarity">
    <text evidence="2">Belongs to the spexin family.</text>
</comment>
<dbReference type="Pfam" id="PF15171">
    <property type="entry name" value="Spexin"/>
    <property type="match status" value="1"/>
</dbReference>
<protein>
    <submittedName>
        <fullName evidence="7">Spexin isoform X1</fullName>
    </submittedName>
</protein>
<evidence type="ECO:0000313" key="7">
    <source>
        <dbReference type="RefSeq" id="XP_020850075.1"/>
    </source>
</evidence>
<name>A0A6P5KVZ1_PHACI</name>
<dbReference type="GO" id="GO:0005184">
    <property type="term" value="F:neuropeptide hormone activity"/>
    <property type="evidence" value="ECO:0007669"/>
    <property type="project" value="InterPro"/>
</dbReference>
<reference evidence="7" key="1">
    <citation type="submission" date="2025-08" db="UniProtKB">
        <authorList>
            <consortium name="RefSeq"/>
        </authorList>
    </citation>
    <scope>IDENTIFICATION</scope>
    <source>
        <tissue evidence="7">Spleen</tissue>
    </source>
</reference>